<evidence type="ECO:0008006" key="4">
    <source>
        <dbReference type="Google" id="ProtNLM"/>
    </source>
</evidence>
<evidence type="ECO:0000256" key="1">
    <source>
        <dbReference type="SAM" id="SignalP"/>
    </source>
</evidence>
<proteinExistence type="predicted"/>
<dbReference type="PROSITE" id="PS51257">
    <property type="entry name" value="PROKAR_LIPOPROTEIN"/>
    <property type="match status" value="1"/>
</dbReference>
<dbReference type="AlphaFoldDB" id="A0A432XY40"/>
<dbReference type="RefSeq" id="WP_126773592.1">
    <property type="nucleotide sequence ID" value="NZ_PIPX01000002.1"/>
</dbReference>
<keyword evidence="1" id="KW-0732">Signal</keyword>
<evidence type="ECO:0000313" key="2">
    <source>
        <dbReference type="EMBL" id="RUO53652.1"/>
    </source>
</evidence>
<dbReference type="OrthoDB" id="6237156at2"/>
<dbReference type="InterPro" id="IPR021675">
    <property type="entry name" value="DUF3261"/>
</dbReference>
<reference evidence="3" key="1">
    <citation type="journal article" date="2018" name="Front. Microbiol.">
        <title>Genome-Based Analysis Reveals the Taxonomy and Diversity of the Family Idiomarinaceae.</title>
        <authorList>
            <person name="Liu Y."/>
            <person name="Lai Q."/>
            <person name="Shao Z."/>
        </authorList>
    </citation>
    <scope>NUCLEOTIDE SEQUENCE [LARGE SCALE GENOMIC DNA]</scope>
    <source>
        <strain evidence="3">PO-M2</strain>
    </source>
</reference>
<dbReference type="Pfam" id="PF11659">
    <property type="entry name" value="DUF3261"/>
    <property type="match status" value="1"/>
</dbReference>
<accession>A0A432XY40</accession>
<sequence>MPRILTLLFALFMLVGCQATPPQSPLWTPISEQAGLELVNHWPGPAQQELMLVEWSHPAQGQHTLQVSSARSAKGLTMVGLSPLGQELWRAALDASGRFTASGIAPFDDPRLIKQMLATLQLVNWPVDRLQPNLHGASLQVTDNGRLLSSPTGAILWRLSFHDNGMLVEHLAFGYRIKLRQLSLEMLEFPALEGEQK</sequence>
<feature type="chain" id="PRO_5019376916" description="Outer-membrane lipoprotein LolB" evidence="1">
    <location>
        <begin position="20"/>
        <end position="197"/>
    </location>
</feature>
<feature type="signal peptide" evidence="1">
    <location>
        <begin position="1"/>
        <end position="19"/>
    </location>
</feature>
<dbReference type="EMBL" id="PIPX01000002">
    <property type="protein sequence ID" value="RUO53652.1"/>
    <property type="molecule type" value="Genomic_DNA"/>
</dbReference>
<name>A0A432XY40_9GAMM</name>
<comment type="caution">
    <text evidence="2">The sequence shown here is derived from an EMBL/GenBank/DDBJ whole genome shotgun (WGS) entry which is preliminary data.</text>
</comment>
<keyword evidence="3" id="KW-1185">Reference proteome</keyword>
<gene>
    <name evidence="2" type="ORF">CWI70_10775</name>
</gene>
<organism evidence="2 3">
    <name type="scientific">Pseudidiomarina homiensis</name>
    <dbReference type="NCBI Taxonomy" id="364198"/>
    <lineage>
        <taxon>Bacteria</taxon>
        <taxon>Pseudomonadati</taxon>
        <taxon>Pseudomonadota</taxon>
        <taxon>Gammaproteobacteria</taxon>
        <taxon>Alteromonadales</taxon>
        <taxon>Idiomarinaceae</taxon>
        <taxon>Pseudidiomarina</taxon>
    </lineage>
</organism>
<evidence type="ECO:0000313" key="3">
    <source>
        <dbReference type="Proteomes" id="UP000287649"/>
    </source>
</evidence>
<dbReference type="Proteomes" id="UP000287649">
    <property type="component" value="Unassembled WGS sequence"/>
</dbReference>
<protein>
    <recommendedName>
        <fullName evidence="4">Outer-membrane lipoprotein LolB</fullName>
    </recommendedName>
</protein>